<sequence>MIHHSNSESPTEVKDTRIKKRKYSRGGCDECKRRKMKCDEGKPHCHNCTRLNKVCVYSKKQKFRFDKMSSDAEGKMGPNNAEAGANGAQHAKEGIAMRFYNPSGHYGNEFVPSIDNSHRQSKSSAAQQPDLANLISTYAPMVPRASFKNSIPDILSNSIASTLSTSKADMLNLFDTASLLVNDINELVALDVHNEYLVGGSPEGQIMGLVPSRPADGEYSNDQSVRLAQSDTFEKHNFRLDDLTNQFLGNRDKFSPADLNSPFQAATPDVVLSDFDLDVKNSDLIAQVVQKNKLTEPHITYLNTLTKTQLSFHIFPFASSIESNQVMRLLLQYLIDCPYLLTSLLVISSTFQYNQSGKTVHDISRKKYISVCLRSLSEVFKSSGQSNGVIPPHSNYHLKNDIEKLLLTILVLTSNFTATSLQDSKRSQMMNSWKVHLRGAKDLLTKYSSIKLSHDKSYVSGGLTLAKTWFFAMEAIATLNTALGGTLKRSKLKNGAETESEATKPLTPETPETDDHIRVFMDTGIFYRDVNPEYHDALVKIGLLIPSSNPLLLPYNLFLGYSMKIVELSHEVSDSLNLLRSKQCTQISSTKTAKLMSMIYEARRTEIIPGTIKPSYLIPPSSPGHPEYTGPRAEFPLTAYSKIVDHNNQTHYYSWLDLSEQIRVDTIYIRLLTTPGLLHLPRPHPLLTELVTRVLFSSFLIKSKDHPDYQVHKHDILVETEHFYLMKSVFDCRASMIQSAFRVCCKIVDDEKSFEMIELYYLGLVKLGNGSSLGALDLLYKNREKARKRAAGEVVEDEEDNDFQETIPFA</sequence>
<dbReference type="SMART" id="SM00066">
    <property type="entry name" value="GAL4"/>
    <property type="match status" value="1"/>
</dbReference>
<accession>A0A1E4SBJ8</accession>
<dbReference type="STRING" id="984487.A0A1E4SBJ8"/>
<evidence type="ECO:0000256" key="3">
    <source>
        <dbReference type="SAM" id="MobiDB-lite"/>
    </source>
</evidence>
<evidence type="ECO:0000259" key="4">
    <source>
        <dbReference type="PROSITE" id="PS50048"/>
    </source>
</evidence>
<dbReference type="RefSeq" id="XP_020061894.1">
    <property type="nucleotide sequence ID" value="XM_020210702.1"/>
</dbReference>
<dbReference type="Pfam" id="PF00172">
    <property type="entry name" value="Zn_clus"/>
    <property type="match status" value="1"/>
</dbReference>
<dbReference type="PROSITE" id="PS00463">
    <property type="entry name" value="ZN2_CY6_FUNGAL_1"/>
    <property type="match status" value="1"/>
</dbReference>
<evidence type="ECO:0000313" key="6">
    <source>
        <dbReference type="Proteomes" id="UP000094285"/>
    </source>
</evidence>
<dbReference type="InterPro" id="IPR001138">
    <property type="entry name" value="Zn2Cys6_DnaBD"/>
</dbReference>
<dbReference type="Pfam" id="PF11951">
    <property type="entry name" value="Fungal_trans_2"/>
    <property type="match status" value="1"/>
</dbReference>
<dbReference type="GeneID" id="30984838"/>
<gene>
    <name evidence="5" type="ORF">CANTADRAFT_57504</name>
</gene>
<feature type="domain" description="Zn(2)-C6 fungal-type" evidence="4">
    <location>
        <begin position="27"/>
        <end position="57"/>
    </location>
</feature>
<evidence type="ECO:0000256" key="1">
    <source>
        <dbReference type="ARBA" id="ARBA00004123"/>
    </source>
</evidence>
<dbReference type="GO" id="GO:0000981">
    <property type="term" value="F:DNA-binding transcription factor activity, RNA polymerase II-specific"/>
    <property type="evidence" value="ECO:0007669"/>
    <property type="project" value="InterPro"/>
</dbReference>
<dbReference type="CDD" id="cd00067">
    <property type="entry name" value="GAL4"/>
    <property type="match status" value="1"/>
</dbReference>
<dbReference type="PANTHER" id="PTHR37534">
    <property type="entry name" value="TRANSCRIPTIONAL ACTIVATOR PROTEIN UGA3"/>
    <property type="match status" value="1"/>
</dbReference>
<dbReference type="SUPFAM" id="SSF57701">
    <property type="entry name" value="Zn2/Cys6 DNA-binding domain"/>
    <property type="match status" value="1"/>
</dbReference>
<dbReference type="Proteomes" id="UP000094285">
    <property type="component" value="Unassembled WGS sequence"/>
</dbReference>
<dbReference type="Gene3D" id="4.10.240.10">
    <property type="entry name" value="Zn(2)-C6 fungal-type DNA-binding domain"/>
    <property type="match status" value="1"/>
</dbReference>
<reference evidence="6" key="1">
    <citation type="submission" date="2016-05" db="EMBL/GenBank/DDBJ databases">
        <title>Comparative genomics of biotechnologically important yeasts.</title>
        <authorList>
            <consortium name="DOE Joint Genome Institute"/>
            <person name="Riley R."/>
            <person name="Haridas S."/>
            <person name="Wolfe K.H."/>
            <person name="Lopes M.R."/>
            <person name="Hittinger C.T."/>
            <person name="Goker M."/>
            <person name="Salamov A."/>
            <person name="Wisecaver J."/>
            <person name="Long T.M."/>
            <person name="Aerts A.L."/>
            <person name="Barry K."/>
            <person name="Choi C."/>
            <person name="Clum A."/>
            <person name="Coughlan A.Y."/>
            <person name="Deshpande S."/>
            <person name="Douglass A.P."/>
            <person name="Hanson S.J."/>
            <person name="Klenk H.-P."/>
            <person name="Labutti K."/>
            <person name="Lapidus A."/>
            <person name="Lindquist E."/>
            <person name="Lipzen A."/>
            <person name="Meier-Kolthoff J.P."/>
            <person name="Ohm R.A."/>
            <person name="Otillar R.P."/>
            <person name="Pangilinan J."/>
            <person name="Peng Y."/>
            <person name="Rokas A."/>
            <person name="Rosa C.A."/>
            <person name="Scheuner C."/>
            <person name="Sibirny A.A."/>
            <person name="Slot J.C."/>
            <person name="Stielow J.B."/>
            <person name="Sun H."/>
            <person name="Kurtzman C.P."/>
            <person name="Blackwell M."/>
            <person name="Grigoriev I.V."/>
            <person name="Jeffries T.W."/>
        </authorList>
    </citation>
    <scope>NUCLEOTIDE SEQUENCE [LARGE SCALE GENOMIC DNA]</scope>
    <source>
        <strain evidence="6">NRRL Y-17324</strain>
    </source>
</reference>
<keyword evidence="6" id="KW-1185">Reference proteome</keyword>
<dbReference type="PANTHER" id="PTHR37534:SF49">
    <property type="entry name" value="LYSINE BIOSYNTHESIS REGULATORY PROTEIN LYS14"/>
    <property type="match status" value="1"/>
</dbReference>
<dbReference type="GO" id="GO:0000976">
    <property type="term" value="F:transcription cis-regulatory region binding"/>
    <property type="evidence" value="ECO:0007669"/>
    <property type="project" value="TreeGrafter"/>
</dbReference>
<feature type="region of interest" description="Disordered" evidence="3">
    <location>
        <begin position="490"/>
        <end position="513"/>
    </location>
</feature>
<dbReference type="AlphaFoldDB" id="A0A1E4SBJ8"/>
<comment type="subcellular location">
    <subcellularLocation>
        <location evidence="1">Nucleus</location>
    </subcellularLocation>
</comment>
<dbReference type="InterPro" id="IPR036864">
    <property type="entry name" value="Zn2-C6_fun-type_DNA-bd_sf"/>
</dbReference>
<keyword evidence="2" id="KW-0539">Nucleus</keyword>
<proteinExistence type="predicted"/>
<dbReference type="InterPro" id="IPR021858">
    <property type="entry name" value="Fun_TF"/>
</dbReference>
<dbReference type="GO" id="GO:0008270">
    <property type="term" value="F:zinc ion binding"/>
    <property type="evidence" value="ECO:0007669"/>
    <property type="project" value="InterPro"/>
</dbReference>
<evidence type="ECO:0000256" key="2">
    <source>
        <dbReference type="ARBA" id="ARBA00023242"/>
    </source>
</evidence>
<dbReference type="GO" id="GO:0045944">
    <property type="term" value="P:positive regulation of transcription by RNA polymerase II"/>
    <property type="evidence" value="ECO:0007669"/>
    <property type="project" value="TreeGrafter"/>
</dbReference>
<dbReference type="PROSITE" id="PS50048">
    <property type="entry name" value="ZN2_CY6_FUNGAL_2"/>
    <property type="match status" value="1"/>
</dbReference>
<organism evidence="5 6">
    <name type="scientific">Suhomyces tanzawaensis NRRL Y-17324</name>
    <dbReference type="NCBI Taxonomy" id="984487"/>
    <lineage>
        <taxon>Eukaryota</taxon>
        <taxon>Fungi</taxon>
        <taxon>Dikarya</taxon>
        <taxon>Ascomycota</taxon>
        <taxon>Saccharomycotina</taxon>
        <taxon>Pichiomycetes</taxon>
        <taxon>Debaryomycetaceae</taxon>
        <taxon>Suhomyces</taxon>
    </lineage>
</organism>
<protein>
    <recommendedName>
        <fullName evidence="4">Zn(2)-C6 fungal-type domain-containing protein</fullName>
    </recommendedName>
</protein>
<name>A0A1E4SBJ8_9ASCO</name>
<dbReference type="OrthoDB" id="416217at2759"/>
<dbReference type="GO" id="GO:0005634">
    <property type="term" value="C:nucleus"/>
    <property type="evidence" value="ECO:0007669"/>
    <property type="project" value="UniProtKB-SubCell"/>
</dbReference>
<dbReference type="EMBL" id="KV453917">
    <property type="protein sequence ID" value="ODV76772.1"/>
    <property type="molecule type" value="Genomic_DNA"/>
</dbReference>
<evidence type="ECO:0000313" key="5">
    <source>
        <dbReference type="EMBL" id="ODV76772.1"/>
    </source>
</evidence>